<dbReference type="EMBL" id="FOCF01000002">
    <property type="protein sequence ID" value="SEM76507.1"/>
    <property type="molecule type" value="Genomic_DNA"/>
</dbReference>
<dbReference type="Proteomes" id="UP000199206">
    <property type="component" value="Unassembled WGS sequence"/>
</dbReference>
<protein>
    <submittedName>
        <fullName evidence="2">GAF domain-containing protein</fullName>
    </submittedName>
</protein>
<keyword evidence="3" id="KW-1185">Reference proteome</keyword>
<dbReference type="PANTHER" id="PTHR43102">
    <property type="entry name" value="SLR1143 PROTEIN"/>
    <property type="match status" value="1"/>
</dbReference>
<dbReference type="Pfam" id="PF01590">
    <property type="entry name" value="GAF"/>
    <property type="match status" value="1"/>
</dbReference>
<name>A0A1H8B3S8_9SPHN</name>
<evidence type="ECO:0000313" key="3">
    <source>
        <dbReference type="Proteomes" id="UP000199206"/>
    </source>
</evidence>
<evidence type="ECO:0000313" key="2">
    <source>
        <dbReference type="EMBL" id="SEM76507.1"/>
    </source>
</evidence>
<feature type="domain" description="GAF" evidence="1">
    <location>
        <begin position="26"/>
        <end position="169"/>
    </location>
</feature>
<dbReference type="RefSeq" id="WP_093664806.1">
    <property type="nucleotide sequence ID" value="NZ_FOCF01000002.1"/>
</dbReference>
<evidence type="ECO:0000259" key="1">
    <source>
        <dbReference type="SMART" id="SM00065"/>
    </source>
</evidence>
<dbReference type="STRING" id="1166340.SAMN05192583_1150"/>
<dbReference type="OrthoDB" id="9812260at2"/>
<gene>
    <name evidence="2" type="ORF">SAMN05192583_1150</name>
</gene>
<accession>A0A1H8B3S8</accession>
<dbReference type="InterPro" id="IPR029016">
    <property type="entry name" value="GAF-like_dom_sf"/>
</dbReference>
<dbReference type="Gene3D" id="3.30.450.40">
    <property type="match status" value="1"/>
</dbReference>
<organism evidence="2 3">
    <name type="scientific">Sphingomonas gellani</name>
    <dbReference type="NCBI Taxonomy" id="1166340"/>
    <lineage>
        <taxon>Bacteria</taxon>
        <taxon>Pseudomonadati</taxon>
        <taxon>Pseudomonadota</taxon>
        <taxon>Alphaproteobacteria</taxon>
        <taxon>Sphingomonadales</taxon>
        <taxon>Sphingomonadaceae</taxon>
        <taxon>Sphingomonas</taxon>
    </lineage>
</organism>
<dbReference type="PANTHER" id="PTHR43102:SF2">
    <property type="entry name" value="GAF DOMAIN-CONTAINING PROTEIN"/>
    <property type="match status" value="1"/>
</dbReference>
<dbReference type="InterPro" id="IPR003018">
    <property type="entry name" value="GAF"/>
</dbReference>
<proteinExistence type="predicted"/>
<reference evidence="3" key="1">
    <citation type="submission" date="2016-10" db="EMBL/GenBank/DDBJ databases">
        <authorList>
            <person name="Varghese N."/>
            <person name="Submissions S."/>
        </authorList>
    </citation>
    <scope>NUCLEOTIDE SEQUENCE [LARGE SCALE GENOMIC DNA]</scope>
    <source>
        <strain evidence="3">S6-262</strain>
    </source>
</reference>
<dbReference type="SUPFAM" id="SSF55781">
    <property type="entry name" value="GAF domain-like"/>
    <property type="match status" value="1"/>
</dbReference>
<sequence length="171" mass="18714">MSLHQLDDSERAGVAALEGYGILDTPNEPEFDEIVREAAAIFHTPIALISLLDENRQWFKAKVGMEASETPRSISFCTHAIRGHGVFSVPDTTRDERFASNPLVTEDPGIRSYAGAPLKTVDGIRMGTLCVLDTEPGRVLTTEEQALLHELADRVVLAMEHRRATMTAGNA</sequence>
<dbReference type="AlphaFoldDB" id="A0A1H8B3S8"/>
<dbReference type="SMART" id="SM00065">
    <property type="entry name" value="GAF"/>
    <property type="match status" value="1"/>
</dbReference>